<sequence>MKNIIIDIVPAEMIFRQPKAVNLRSPQRHLTQLQRGKA</sequence>
<reference evidence="3 4" key="1">
    <citation type="submission" date="2019-08" db="EMBL/GenBank/DDBJ databases">
        <title>Emergence of NDM-5-producing hypervirulent Klebsiella pneumoniae from clinical infections.</title>
        <authorList>
            <person name="Shen Z."/>
            <person name="Zhang H."/>
            <person name="Li M."/>
        </authorList>
    </citation>
    <scope>NUCLEOTIDE SEQUENCE [LARGE SCALE GENOMIC DNA]</scope>
    <source>
        <strain evidence="2 4">RJ18-01</strain>
        <strain evidence="1 3">RJ18-06</strain>
    </source>
</reference>
<dbReference type="Proteomes" id="UP000325096">
    <property type="component" value="Chromosome"/>
</dbReference>
<evidence type="ECO:0000313" key="3">
    <source>
        <dbReference type="Proteomes" id="UP000325096"/>
    </source>
</evidence>
<dbReference type="Proteomes" id="UP000325127">
    <property type="component" value="Chromosome"/>
</dbReference>
<dbReference type="AlphaFoldDB" id="A0A5C2LI15"/>
<gene>
    <name evidence="2" type="ORF">FZ928_09365</name>
    <name evidence="1" type="ORF">FZ929_04525</name>
</gene>
<dbReference type="EMBL" id="CP043670">
    <property type="protein sequence ID" value="QEP92951.1"/>
    <property type="molecule type" value="Genomic_DNA"/>
</dbReference>
<organism evidence="1 3">
    <name type="scientific">Klebsiella pneumoniae</name>
    <dbReference type="NCBI Taxonomy" id="573"/>
    <lineage>
        <taxon>Bacteria</taxon>
        <taxon>Pseudomonadati</taxon>
        <taxon>Pseudomonadota</taxon>
        <taxon>Gammaproteobacteria</taxon>
        <taxon>Enterobacterales</taxon>
        <taxon>Enterobacteriaceae</taxon>
        <taxon>Klebsiella/Raoultella group</taxon>
        <taxon>Klebsiella</taxon>
        <taxon>Klebsiella pneumoniae complex</taxon>
    </lineage>
</organism>
<evidence type="ECO:0000313" key="4">
    <source>
        <dbReference type="Proteomes" id="UP000325127"/>
    </source>
</evidence>
<name>A0A5C2LI15_KLEPN</name>
<protein>
    <submittedName>
        <fullName evidence="1">ArsR family transcriptional regulator</fullName>
    </submittedName>
</protein>
<dbReference type="EMBL" id="CP043669">
    <property type="protein sequence ID" value="QEP91399.1"/>
    <property type="molecule type" value="Genomic_DNA"/>
</dbReference>
<proteinExistence type="predicted"/>
<evidence type="ECO:0000313" key="1">
    <source>
        <dbReference type="EMBL" id="QEP91399.1"/>
    </source>
</evidence>
<accession>A0A5C2LI15</accession>
<dbReference type="RefSeq" id="WP_217048382.1">
    <property type="nucleotide sequence ID" value="NZ_CP076863.1"/>
</dbReference>
<evidence type="ECO:0000313" key="2">
    <source>
        <dbReference type="EMBL" id="QEP92951.1"/>
    </source>
</evidence>